<dbReference type="Gene3D" id="3.30.559.30">
    <property type="entry name" value="Nonribosomal peptide synthetase, condensation domain"/>
    <property type="match status" value="1"/>
</dbReference>
<dbReference type="Pfam" id="PF00668">
    <property type="entry name" value="Condensation"/>
    <property type="match status" value="1"/>
</dbReference>
<comment type="caution">
    <text evidence="5">The sequence shown here is derived from an EMBL/GenBank/DDBJ whole genome shotgun (WGS) entry which is preliminary data.</text>
</comment>
<dbReference type="Pfam" id="PF00550">
    <property type="entry name" value="PP-binding"/>
    <property type="match status" value="1"/>
</dbReference>
<dbReference type="SUPFAM" id="SSF47336">
    <property type="entry name" value="ACP-like"/>
    <property type="match status" value="1"/>
</dbReference>
<dbReference type="InterPro" id="IPR009081">
    <property type="entry name" value="PP-bd_ACP"/>
</dbReference>
<dbReference type="Gene3D" id="3.40.50.980">
    <property type="match status" value="2"/>
</dbReference>
<dbReference type="Proteomes" id="UP000444401">
    <property type="component" value="Unassembled WGS sequence"/>
</dbReference>
<dbReference type="PROSITE" id="PS50075">
    <property type="entry name" value="CARRIER"/>
    <property type="match status" value="1"/>
</dbReference>
<dbReference type="Gene3D" id="3.30.559.10">
    <property type="entry name" value="Chloramphenicol acetyltransferase-like domain"/>
    <property type="match status" value="1"/>
</dbReference>
<dbReference type="CDD" id="cd17646">
    <property type="entry name" value="A_NRPS_AB3403-like"/>
    <property type="match status" value="1"/>
</dbReference>
<evidence type="ECO:0000259" key="4">
    <source>
        <dbReference type="PROSITE" id="PS50075"/>
    </source>
</evidence>
<feature type="compositionally biased region" description="Basic and acidic residues" evidence="3">
    <location>
        <begin position="15"/>
        <end position="25"/>
    </location>
</feature>
<dbReference type="Pfam" id="PF00975">
    <property type="entry name" value="Thioesterase"/>
    <property type="match status" value="1"/>
</dbReference>
<dbReference type="PANTHER" id="PTHR45527">
    <property type="entry name" value="NONRIBOSOMAL PEPTIDE SYNTHETASE"/>
    <property type="match status" value="1"/>
</dbReference>
<organism evidence="5 6">
    <name type="scientific">Pelagerythrobacter marinus</name>
    <dbReference type="NCBI Taxonomy" id="538382"/>
    <lineage>
        <taxon>Bacteria</taxon>
        <taxon>Pseudomonadati</taxon>
        <taxon>Pseudomonadota</taxon>
        <taxon>Alphaproteobacteria</taxon>
        <taxon>Sphingomonadales</taxon>
        <taxon>Erythrobacteraceae</taxon>
        <taxon>Pelagerythrobacter</taxon>
    </lineage>
</organism>
<dbReference type="SUPFAM" id="SSF52777">
    <property type="entry name" value="CoA-dependent acyltransferases"/>
    <property type="match status" value="2"/>
</dbReference>
<feature type="region of interest" description="Disordered" evidence="3">
    <location>
        <begin position="1"/>
        <end position="41"/>
    </location>
</feature>
<dbReference type="Pfam" id="PF13193">
    <property type="entry name" value="AMP-binding_C"/>
    <property type="match status" value="1"/>
</dbReference>
<dbReference type="InterPro" id="IPR036736">
    <property type="entry name" value="ACP-like_sf"/>
</dbReference>
<dbReference type="InterPro" id="IPR023213">
    <property type="entry name" value="CAT-like_dom_sf"/>
</dbReference>
<feature type="domain" description="Carrier" evidence="4">
    <location>
        <begin position="983"/>
        <end position="1059"/>
    </location>
</feature>
<dbReference type="SUPFAM" id="SSF53474">
    <property type="entry name" value="alpha/beta-Hydrolases"/>
    <property type="match status" value="1"/>
</dbReference>
<name>A0ABW9UU58_9SPHN</name>
<dbReference type="Gene3D" id="3.30.300.30">
    <property type="match status" value="1"/>
</dbReference>
<dbReference type="PANTHER" id="PTHR45527:SF1">
    <property type="entry name" value="FATTY ACID SYNTHASE"/>
    <property type="match status" value="1"/>
</dbReference>
<dbReference type="EMBL" id="WTYO01000002">
    <property type="protein sequence ID" value="MXO68374.1"/>
    <property type="molecule type" value="Genomic_DNA"/>
</dbReference>
<dbReference type="PROSITE" id="PS00455">
    <property type="entry name" value="AMP_BINDING"/>
    <property type="match status" value="1"/>
</dbReference>
<dbReference type="InterPro" id="IPR025110">
    <property type="entry name" value="AMP-bd_C"/>
</dbReference>
<proteinExistence type="predicted"/>
<feature type="region of interest" description="Disordered" evidence="3">
    <location>
        <begin position="603"/>
        <end position="629"/>
    </location>
</feature>
<dbReference type="InterPro" id="IPR000873">
    <property type="entry name" value="AMP-dep_synth/lig_dom"/>
</dbReference>
<gene>
    <name evidence="5" type="ORF">GRI72_05985</name>
</gene>
<dbReference type="InterPro" id="IPR020806">
    <property type="entry name" value="PKS_PP-bd"/>
</dbReference>
<evidence type="ECO:0000256" key="1">
    <source>
        <dbReference type="ARBA" id="ARBA00022450"/>
    </source>
</evidence>
<dbReference type="SMART" id="SM00823">
    <property type="entry name" value="PKS_PP"/>
    <property type="match status" value="1"/>
</dbReference>
<reference evidence="5 6" key="1">
    <citation type="submission" date="2019-12" db="EMBL/GenBank/DDBJ databases">
        <title>Genomic-based taxomic classification of the family Erythrobacteraceae.</title>
        <authorList>
            <person name="Xu L."/>
        </authorList>
    </citation>
    <scope>NUCLEOTIDE SEQUENCE [LARGE SCALE GENOMIC DNA]</scope>
    <source>
        <strain evidence="5 6">H32</strain>
    </source>
</reference>
<protein>
    <submittedName>
        <fullName evidence="5">Amino acid adenylation domain-containing protein</fullName>
    </submittedName>
</protein>
<dbReference type="InterPro" id="IPR001242">
    <property type="entry name" value="Condensation_dom"/>
</dbReference>
<dbReference type="InterPro" id="IPR010071">
    <property type="entry name" value="AA_adenyl_dom"/>
</dbReference>
<dbReference type="SMART" id="SM00824">
    <property type="entry name" value="PKS_TE"/>
    <property type="match status" value="1"/>
</dbReference>
<sequence>MGRAGPAARFRRPRRSADAGGDPRARAGAAGQGPGLSGQARPLTEAQSGLWYSQALDPANPIFNTGQYVELSGPLDLDAFRRAVDRASAEAEALSLVFRDGPDGPVQALGSAPRLSVVDLSAEDAPEVAARAAITAAMKTPADLARGPIAAQTLYRTGPDRHVWSQQVHHLANDGYGMVMLTRRVADLYAAFRAGEADGGRPFGALETVWAEDGEYRASARREQDRAWWMEALSGMDEVAGMAPGRAVTAHDFLRHEQPMADTAREAVGALAARARVPWPDVLTALVAAYCKRFVEGPEIVAGVPHMGRFGSAAARVPAMVMNVLPFRLAPDEDLPLEDFVRQAGQRLQAARRHGRYRSEQMRRDLGLLGGNRRLYGPLVNVQPYDKPPRFAGLDARLRVTGTGPVEDIAFTFRGEIGAAITLEVDANPQLYGQDAIEAHAARLECFLARAANAACLAELDTATPDEAAREIERFNDTAHPVPETTLCRLVEQALADHADAEAMRFGGASITYRELDRRTHELADALRRRGAGPDRTVAVALPRSPELVIALLGTLRAGAAYLPLDPDHPPARLATILRDAAPVAVLAEDDPHEIHGDRLLAPGDWVTGSQPAGGPTEQQQPDRPHLAPDHPAYVIYTSGSTGAPKGVVVPHRAIVNRLLWMKTQYGFGPGDRVLQKTPATFDVSVWEFFLPLVSGGTLVVAPPGAHRDPTAIAALIRDEGITAVHFVPSMLSAFLDVPGSKGLAPARVFCSGEELPADLRDRFHRRLAAQLHNLYGPTEAAVDVSHWDAGPGDRSRPIPIGHPVWNTRLMILDDRMRPVPPGATGQLFLGGVQLARGYLGRDDLTAERFVADPFHPGERLYRTGDIARRREDGAVVFLGRDDHQVKIRGLRIELGEIEAAIADSGLTRAAAVMARDGRIVAWIVPGDGYDADTLRDMLAARLPDYMVPAALVEMPRLPVTANGKLDRKALPAPRFASGGGNAPKGPDEQRLAALYVEILPLDGPPGRDDDFFALGGDSLLAVQLMLRIAEEWGHDPGFGALFEAPDIASLARRIAGGAAIRDEGLAPVITLARAGGGRAPLFLVHPAGGIGWGYRTLARALDPARTVHALQSPALDPARGLPDSIDALAAEYADRLEACHPAGPCHLGGWSVGGVIAQALAVELESRGREVGLVALLDAYPAECWQAEPEPTEAEALRALLAIAGYDPDSHAELDTRAKVIAFLRAGDSVLGNLPPAVQDGVIRAVLDTNRLVRNHRHRPFGGTLTHVRADADHADRPHLVADLWRPHCNAVDALGVPFLHPQLPGAQASALIAPELARRMLERERIVA</sequence>
<keyword evidence="6" id="KW-1185">Reference proteome</keyword>
<keyword evidence="2" id="KW-0597">Phosphoprotein</keyword>
<evidence type="ECO:0000256" key="3">
    <source>
        <dbReference type="SAM" id="MobiDB-lite"/>
    </source>
</evidence>
<dbReference type="InterPro" id="IPR045851">
    <property type="entry name" value="AMP-bd_C_sf"/>
</dbReference>
<dbReference type="Pfam" id="PF00501">
    <property type="entry name" value="AMP-binding"/>
    <property type="match status" value="1"/>
</dbReference>
<keyword evidence="1" id="KW-0596">Phosphopantetheine</keyword>
<dbReference type="Gene3D" id="3.40.50.1820">
    <property type="entry name" value="alpha/beta hydrolase"/>
    <property type="match status" value="1"/>
</dbReference>
<evidence type="ECO:0000313" key="5">
    <source>
        <dbReference type="EMBL" id="MXO68374.1"/>
    </source>
</evidence>
<dbReference type="InterPro" id="IPR029058">
    <property type="entry name" value="AB_hydrolase_fold"/>
</dbReference>
<accession>A0ABW9UU58</accession>
<dbReference type="InterPro" id="IPR001031">
    <property type="entry name" value="Thioesterase"/>
</dbReference>
<evidence type="ECO:0000313" key="6">
    <source>
        <dbReference type="Proteomes" id="UP000444401"/>
    </source>
</evidence>
<evidence type="ECO:0000256" key="2">
    <source>
        <dbReference type="ARBA" id="ARBA00022553"/>
    </source>
</evidence>
<dbReference type="InterPro" id="IPR020802">
    <property type="entry name" value="TesA-like"/>
</dbReference>
<dbReference type="InterPro" id="IPR020845">
    <property type="entry name" value="AMP-binding_CS"/>
</dbReference>
<dbReference type="Gene3D" id="2.30.38.10">
    <property type="entry name" value="Luciferase, Domain 3"/>
    <property type="match status" value="1"/>
</dbReference>
<dbReference type="NCBIfam" id="TIGR01733">
    <property type="entry name" value="AA-adenyl-dom"/>
    <property type="match status" value="1"/>
</dbReference>
<dbReference type="SUPFAM" id="SSF56801">
    <property type="entry name" value="Acetyl-CoA synthetase-like"/>
    <property type="match status" value="1"/>
</dbReference>